<gene>
    <name evidence="11" type="ORF">GSOID_T00021224001</name>
</gene>
<dbReference type="InterPro" id="IPR050127">
    <property type="entry name" value="Serine_Proteases_S1"/>
</dbReference>
<dbReference type="FunFam" id="2.40.10.10:FF:000002">
    <property type="entry name" value="Transmembrane protease serine"/>
    <property type="match status" value="1"/>
</dbReference>
<evidence type="ECO:0000259" key="10">
    <source>
        <dbReference type="PROSITE" id="PS50240"/>
    </source>
</evidence>
<accession>E4YCQ3</accession>
<keyword evidence="5 8" id="KW-0720">Serine protease</keyword>
<evidence type="ECO:0000256" key="2">
    <source>
        <dbReference type="ARBA" id="ARBA00022525"/>
    </source>
</evidence>
<dbReference type="CDD" id="cd00190">
    <property type="entry name" value="Tryp_SPc"/>
    <property type="match status" value="1"/>
</dbReference>
<dbReference type="InterPro" id="IPR033116">
    <property type="entry name" value="TRYPSIN_SER"/>
</dbReference>
<dbReference type="SUPFAM" id="SSF50494">
    <property type="entry name" value="Trypsin-like serine proteases"/>
    <property type="match status" value="1"/>
</dbReference>
<dbReference type="GO" id="GO:0005615">
    <property type="term" value="C:extracellular space"/>
    <property type="evidence" value="ECO:0007669"/>
    <property type="project" value="TreeGrafter"/>
</dbReference>
<keyword evidence="6" id="KW-1015">Disulfide bond</keyword>
<sequence>MKLFAALLASSEAWSLGSCADEEASGFCRNECSFKWLGRRDKIKFKEMGKHENGFLAQATAFSWKEAHLSKDGYYTGMLRFDRQFCKQPILRAIGAGNVVINVFDRTDGNYAHEAQFYEVPKNGDKSKEAAFVQFRRSGYLNGDMLFKGKDRFFIEMTNIAAHHEPLNPPNDNVSHDDYYMCFNNVGLLHQADEEQEDFYSSDYSKCAAYTRYGQDKDWEDPENPTAPPTTTTTTVETLSVAGPTLTPGLTCERPGEPWSPSTRFATDMFTAPWNKNRIVGGATVEEGSWKWIVGLNSGGNHWCGGTAITKNADSISDWILTAGHCCKGETRIQVTIGDWHNLHLWSKGTVSENEVTVSSKNILIHPDYNPITLSHDFCMIEVPNLSEAGAKHVPPCLPAEHIQSHKKCYTAGWGTTSYGGSTAHKLQAVGLWIFDQDYCEDTNNAGDLDDSMFCAGVPDFNGDGQTDGGKDACQGDSGGPLVCENEGQVVLYGVVSWGYGCAAKNNPGVWGTVSYAIDWIMDTMNANAS</sequence>
<dbReference type="PROSITE" id="PS50240">
    <property type="entry name" value="TRYPSIN_DOM"/>
    <property type="match status" value="1"/>
</dbReference>
<dbReference type="PROSITE" id="PS00134">
    <property type="entry name" value="TRYPSIN_HIS"/>
    <property type="match status" value="1"/>
</dbReference>
<feature type="domain" description="Peptidase S1" evidence="10">
    <location>
        <begin position="279"/>
        <end position="526"/>
    </location>
</feature>
<protein>
    <recommendedName>
        <fullName evidence="10">Peptidase S1 domain-containing protein</fullName>
    </recommendedName>
</protein>
<evidence type="ECO:0000256" key="1">
    <source>
        <dbReference type="ARBA" id="ARBA00004613"/>
    </source>
</evidence>
<dbReference type="PANTHER" id="PTHR24264">
    <property type="entry name" value="TRYPSIN-RELATED"/>
    <property type="match status" value="1"/>
</dbReference>
<proteinExistence type="inferred from homology"/>
<evidence type="ECO:0000313" key="11">
    <source>
        <dbReference type="EMBL" id="CBY33320.1"/>
    </source>
</evidence>
<evidence type="ECO:0000256" key="5">
    <source>
        <dbReference type="ARBA" id="ARBA00022825"/>
    </source>
</evidence>
<organism evidence="11">
    <name type="scientific">Oikopleura dioica</name>
    <name type="common">Tunicate</name>
    <dbReference type="NCBI Taxonomy" id="34765"/>
    <lineage>
        <taxon>Eukaryota</taxon>
        <taxon>Metazoa</taxon>
        <taxon>Chordata</taxon>
        <taxon>Tunicata</taxon>
        <taxon>Appendicularia</taxon>
        <taxon>Copelata</taxon>
        <taxon>Oikopleuridae</taxon>
        <taxon>Oikopleura</taxon>
    </lineage>
</organism>
<dbReference type="AlphaFoldDB" id="E4YCQ3"/>
<evidence type="ECO:0000256" key="7">
    <source>
        <dbReference type="ARBA" id="ARBA00024195"/>
    </source>
</evidence>
<dbReference type="PANTHER" id="PTHR24264:SF65">
    <property type="entry name" value="SRCR DOMAIN-CONTAINING PROTEIN"/>
    <property type="match status" value="1"/>
</dbReference>
<keyword evidence="4 8" id="KW-0378">Hydrolase</keyword>
<dbReference type="InterPro" id="IPR043504">
    <property type="entry name" value="Peptidase_S1_PA_chymotrypsin"/>
</dbReference>
<dbReference type="Pfam" id="PF00089">
    <property type="entry name" value="Trypsin"/>
    <property type="match status" value="1"/>
</dbReference>
<dbReference type="EMBL" id="FN654409">
    <property type="protein sequence ID" value="CBY33320.1"/>
    <property type="molecule type" value="Genomic_DNA"/>
</dbReference>
<keyword evidence="9" id="KW-0732">Signal</keyword>
<comment type="subcellular location">
    <subcellularLocation>
        <location evidence="1">Secreted</location>
    </subcellularLocation>
</comment>
<dbReference type="Proteomes" id="UP000011014">
    <property type="component" value="Unassembled WGS sequence"/>
</dbReference>
<dbReference type="GO" id="GO:0004252">
    <property type="term" value="F:serine-type endopeptidase activity"/>
    <property type="evidence" value="ECO:0007669"/>
    <property type="project" value="InterPro"/>
</dbReference>
<dbReference type="PRINTS" id="PR00722">
    <property type="entry name" value="CHYMOTRYPSIN"/>
</dbReference>
<keyword evidence="3 8" id="KW-0645">Protease</keyword>
<feature type="signal peptide" evidence="9">
    <location>
        <begin position="1"/>
        <end position="19"/>
    </location>
</feature>
<evidence type="ECO:0000256" key="8">
    <source>
        <dbReference type="RuleBase" id="RU363034"/>
    </source>
</evidence>
<evidence type="ECO:0000256" key="9">
    <source>
        <dbReference type="SAM" id="SignalP"/>
    </source>
</evidence>
<keyword evidence="2" id="KW-0964">Secreted</keyword>
<dbReference type="Gene3D" id="2.40.10.10">
    <property type="entry name" value="Trypsin-like serine proteases"/>
    <property type="match status" value="1"/>
</dbReference>
<evidence type="ECO:0000256" key="6">
    <source>
        <dbReference type="ARBA" id="ARBA00023157"/>
    </source>
</evidence>
<evidence type="ECO:0000256" key="4">
    <source>
        <dbReference type="ARBA" id="ARBA00022801"/>
    </source>
</evidence>
<reference evidence="11" key="1">
    <citation type="journal article" date="2010" name="Science">
        <title>Plasticity of animal genome architecture unmasked by rapid evolution of a pelagic tunicate.</title>
        <authorList>
            <person name="Denoeud F."/>
            <person name="Henriet S."/>
            <person name="Mungpakdee S."/>
            <person name="Aury J.M."/>
            <person name="Da Silva C."/>
            <person name="Brinkmann H."/>
            <person name="Mikhaleva J."/>
            <person name="Olsen L.C."/>
            <person name="Jubin C."/>
            <person name="Canestro C."/>
            <person name="Bouquet J.M."/>
            <person name="Danks G."/>
            <person name="Poulain J."/>
            <person name="Campsteijn C."/>
            <person name="Adamski M."/>
            <person name="Cross I."/>
            <person name="Yadetie F."/>
            <person name="Muffato M."/>
            <person name="Louis A."/>
            <person name="Butcher S."/>
            <person name="Tsagkogeorga G."/>
            <person name="Konrad A."/>
            <person name="Singh S."/>
            <person name="Jensen M.F."/>
            <person name="Cong E.H."/>
            <person name="Eikeseth-Otteraa H."/>
            <person name="Noel B."/>
            <person name="Anthouard V."/>
            <person name="Porcel B.M."/>
            <person name="Kachouri-Lafond R."/>
            <person name="Nishino A."/>
            <person name="Ugolini M."/>
            <person name="Chourrout P."/>
            <person name="Nishida H."/>
            <person name="Aasland R."/>
            <person name="Huzurbazar S."/>
            <person name="Westhof E."/>
            <person name="Delsuc F."/>
            <person name="Lehrach H."/>
            <person name="Reinhardt R."/>
            <person name="Weissenbach J."/>
            <person name="Roy S.W."/>
            <person name="Artiguenave F."/>
            <person name="Postlethwait J.H."/>
            <person name="Manak J.R."/>
            <person name="Thompson E.M."/>
            <person name="Jaillon O."/>
            <person name="Du Pasquier L."/>
            <person name="Boudinot P."/>
            <person name="Liberles D.A."/>
            <person name="Volff J.N."/>
            <person name="Philippe H."/>
            <person name="Lenhard B."/>
            <person name="Roest Crollius H."/>
            <person name="Wincker P."/>
            <person name="Chourrout D."/>
        </authorList>
    </citation>
    <scope>NUCLEOTIDE SEQUENCE [LARGE SCALE GENOMIC DNA]</scope>
</reference>
<comment type="similarity">
    <text evidence="7">Belongs to the peptidase S1 family. CLIP subfamily.</text>
</comment>
<dbReference type="InterPro" id="IPR009003">
    <property type="entry name" value="Peptidase_S1_PA"/>
</dbReference>
<dbReference type="PROSITE" id="PS00135">
    <property type="entry name" value="TRYPSIN_SER"/>
    <property type="match status" value="1"/>
</dbReference>
<name>E4YCQ3_OIKDI</name>
<dbReference type="InterPro" id="IPR001254">
    <property type="entry name" value="Trypsin_dom"/>
</dbReference>
<feature type="chain" id="PRO_5003193401" description="Peptidase S1 domain-containing protein" evidence="9">
    <location>
        <begin position="20"/>
        <end position="530"/>
    </location>
</feature>
<dbReference type="GO" id="GO:0006508">
    <property type="term" value="P:proteolysis"/>
    <property type="evidence" value="ECO:0007669"/>
    <property type="project" value="UniProtKB-KW"/>
</dbReference>
<dbReference type="SMART" id="SM00020">
    <property type="entry name" value="Tryp_SPc"/>
    <property type="match status" value="1"/>
</dbReference>
<evidence type="ECO:0000256" key="3">
    <source>
        <dbReference type="ARBA" id="ARBA00022670"/>
    </source>
</evidence>
<dbReference type="InterPro" id="IPR018114">
    <property type="entry name" value="TRYPSIN_HIS"/>
</dbReference>
<dbReference type="InterPro" id="IPR001314">
    <property type="entry name" value="Peptidase_S1A"/>
</dbReference>